<keyword evidence="2" id="KW-1185">Reference proteome</keyword>
<gene>
    <name evidence="1" type="ORF">QFC20_001456</name>
</gene>
<accession>A0ACC2WU69</accession>
<evidence type="ECO:0000313" key="2">
    <source>
        <dbReference type="Proteomes" id="UP001230649"/>
    </source>
</evidence>
<proteinExistence type="predicted"/>
<organism evidence="1 2">
    <name type="scientific">Naganishia adeliensis</name>
    <dbReference type="NCBI Taxonomy" id="92952"/>
    <lineage>
        <taxon>Eukaryota</taxon>
        <taxon>Fungi</taxon>
        <taxon>Dikarya</taxon>
        <taxon>Basidiomycota</taxon>
        <taxon>Agaricomycotina</taxon>
        <taxon>Tremellomycetes</taxon>
        <taxon>Filobasidiales</taxon>
        <taxon>Filobasidiaceae</taxon>
        <taxon>Naganishia</taxon>
    </lineage>
</organism>
<sequence length="328" mass="37047">MVSPRSSPILNLGKKSIRSLTTAVTSRPIHRLRSDSPYIRSFGYPNTSNLTKTNDDFLYFPDFFNEAEQEILLKLALWKLDRVDASRRRRRRKTPAKNEDGETVTTEKKGLQRLFEDTSAYGFEDGHFDSVITKYRESLLTAFPNPSTIDAPSYPTILKRIYDMLPQSAGSELARDLYYDKVLPERTQPDSQASDQPFEQPLQTSTHALHLAPEGCILPHVDNVDASGTVIIGVSLGAERILRLEEASQEGRKTNIVHKGWDVLLKTGSLYLQKDSIRYNYAHSILPYGPESTWNGSPLLPGHRVSLMIRLTIEIALKQDAKQEEAKS</sequence>
<dbReference type="EMBL" id="JASBWS010000008">
    <property type="protein sequence ID" value="KAJ9114582.1"/>
    <property type="molecule type" value="Genomic_DNA"/>
</dbReference>
<comment type="caution">
    <text evidence="1">The sequence shown here is derived from an EMBL/GenBank/DDBJ whole genome shotgun (WGS) entry which is preliminary data.</text>
</comment>
<dbReference type="Proteomes" id="UP001230649">
    <property type="component" value="Unassembled WGS sequence"/>
</dbReference>
<name>A0ACC2WU69_9TREE</name>
<evidence type="ECO:0000313" key="1">
    <source>
        <dbReference type="EMBL" id="KAJ9114582.1"/>
    </source>
</evidence>
<protein>
    <submittedName>
        <fullName evidence="1">Uncharacterized protein</fullName>
    </submittedName>
</protein>
<reference evidence="1" key="1">
    <citation type="submission" date="2023-04" db="EMBL/GenBank/DDBJ databases">
        <title>Draft Genome sequencing of Naganishia species isolated from polar environments using Oxford Nanopore Technology.</title>
        <authorList>
            <person name="Leo P."/>
            <person name="Venkateswaran K."/>
        </authorList>
    </citation>
    <scope>NUCLEOTIDE SEQUENCE</scope>
    <source>
        <strain evidence="1">MNA-CCFEE 5262</strain>
    </source>
</reference>